<dbReference type="InterPro" id="IPR043129">
    <property type="entry name" value="ATPase_NBD"/>
</dbReference>
<gene>
    <name evidence="3" type="ORF">RM423_11430</name>
</gene>
<organism evidence="3 4">
    <name type="scientific">Jatrophihabitans lederbergiae</name>
    <dbReference type="NCBI Taxonomy" id="3075547"/>
    <lineage>
        <taxon>Bacteria</taxon>
        <taxon>Bacillati</taxon>
        <taxon>Actinomycetota</taxon>
        <taxon>Actinomycetes</taxon>
        <taxon>Jatrophihabitantales</taxon>
        <taxon>Jatrophihabitantaceae</taxon>
        <taxon>Jatrophihabitans</taxon>
    </lineage>
</organism>
<evidence type="ECO:0000313" key="4">
    <source>
        <dbReference type="Proteomes" id="UP001183176"/>
    </source>
</evidence>
<dbReference type="EMBL" id="JAVREH010000012">
    <property type="protein sequence ID" value="MDT0262009.1"/>
    <property type="molecule type" value="Genomic_DNA"/>
</dbReference>
<proteinExistence type="inferred from homology"/>
<dbReference type="Gene3D" id="3.30.420.40">
    <property type="match status" value="2"/>
</dbReference>
<dbReference type="InterPro" id="IPR036388">
    <property type="entry name" value="WH-like_DNA-bd_sf"/>
</dbReference>
<comment type="similarity">
    <text evidence="1">Belongs to the ROK (NagC/XylR) family.</text>
</comment>
<reference evidence="4" key="1">
    <citation type="submission" date="2023-07" db="EMBL/GenBank/DDBJ databases">
        <title>30 novel species of actinomycetes from the DSMZ collection.</title>
        <authorList>
            <person name="Nouioui I."/>
        </authorList>
    </citation>
    <scope>NUCLEOTIDE SEQUENCE [LARGE SCALE GENOMIC DNA]</scope>
    <source>
        <strain evidence="4">DSM 44399</strain>
    </source>
</reference>
<dbReference type="InterPro" id="IPR000600">
    <property type="entry name" value="ROK"/>
</dbReference>
<protein>
    <submittedName>
        <fullName evidence="3">ROK family protein</fullName>
    </submittedName>
</protein>
<sequence>MTVPGTPAGQQTVRRHNLSLITTALAGAPASRAELAHRTGLTKATVSSLVDVLISQTILVEGVPDAPRVGRPARPVRLNPDGPVAVGLEINVDYLAACALDLTGQVRGYRHAPVDNRGRTADQVVAHAVRLSDEVRAGLDQPLLGVALALPGVVGVDGELLRAPNLPLLAGARLGQALAGELNVRELQVDNEANLGALARLWSAPDGGRDFVYVSGEIGVGAGLVVNGELFRGVNGFAGELGHVVVERDGPLCGCGGRGCVEQYAGQEVLLRNAEQPDVEALEAAVTRSDPRALAAVELAGSALGVGLSSLLNVVDLPAIVLGGVYARLYRVIEPALTAELASRVLSSRSSAGRLCCSSLGVDAAVRGAAGAVVDRALKDPGRFTEWDASSDSSSPSRARRTG</sequence>
<dbReference type="Pfam" id="PF00480">
    <property type="entry name" value="ROK"/>
    <property type="match status" value="1"/>
</dbReference>
<comment type="caution">
    <text evidence="3">The sequence shown here is derived from an EMBL/GenBank/DDBJ whole genome shotgun (WGS) entry which is preliminary data.</text>
</comment>
<feature type="compositionally biased region" description="Low complexity" evidence="2">
    <location>
        <begin position="388"/>
        <end position="397"/>
    </location>
</feature>
<dbReference type="Gene3D" id="1.10.10.10">
    <property type="entry name" value="Winged helix-like DNA-binding domain superfamily/Winged helix DNA-binding domain"/>
    <property type="match status" value="1"/>
</dbReference>
<name>A0ABU2JC15_9ACTN</name>
<accession>A0ABU2JC15</accession>
<dbReference type="RefSeq" id="WP_311423163.1">
    <property type="nucleotide sequence ID" value="NZ_JAVREH010000012.1"/>
</dbReference>
<dbReference type="PANTHER" id="PTHR18964">
    <property type="entry name" value="ROK (REPRESSOR, ORF, KINASE) FAMILY"/>
    <property type="match status" value="1"/>
</dbReference>
<dbReference type="SUPFAM" id="SSF53067">
    <property type="entry name" value="Actin-like ATPase domain"/>
    <property type="match status" value="2"/>
</dbReference>
<evidence type="ECO:0000313" key="3">
    <source>
        <dbReference type="EMBL" id="MDT0262009.1"/>
    </source>
</evidence>
<keyword evidence="4" id="KW-1185">Reference proteome</keyword>
<evidence type="ECO:0000256" key="1">
    <source>
        <dbReference type="ARBA" id="ARBA00006479"/>
    </source>
</evidence>
<dbReference type="InterPro" id="IPR036390">
    <property type="entry name" value="WH_DNA-bd_sf"/>
</dbReference>
<feature type="region of interest" description="Disordered" evidence="2">
    <location>
        <begin position="383"/>
        <end position="403"/>
    </location>
</feature>
<dbReference type="PANTHER" id="PTHR18964:SF149">
    <property type="entry name" value="BIFUNCTIONAL UDP-N-ACETYLGLUCOSAMINE 2-EPIMERASE_N-ACETYLMANNOSAMINE KINASE"/>
    <property type="match status" value="1"/>
</dbReference>
<evidence type="ECO:0000256" key="2">
    <source>
        <dbReference type="SAM" id="MobiDB-lite"/>
    </source>
</evidence>
<dbReference type="Proteomes" id="UP001183176">
    <property type="component" value="Unassembled WGS sequence"/>
</dbReference>
<dbReference type="SUPFAM" id="SSF46785">
    <property type="entry name" value="Winged helix' DNA-binding domain"/>
    <property type="match status" value="1"/>
</dbReference>